<name>A0A182N9A0_9DIPT</name>
<keyword evidence="1" id="KW-0472">Membrane</keyword>
<dbReference type="Pfam" id="PF09786">
    <property type="entry name" value="CytochromB561_N"/>
    <property type="match status" value="1"/>
</dbReference>
<sequence>MSSNPGSPVQCSPIMNRTLELNLNKKRSKECLRWGTVHMLLLSVVLFDISNKCPYSFSHLYYVEYMAAVILGVSMVYYYSCYFYYVFSLEPIHGTEHQRRILKFDPNDSSFITTPPQTKQSPSANDAPMDVTTALLRSFNESNLSLASQGAFHRGSPTMPYDRNLSYEASPNVSVGPVKFSPAFRKLGPPGDTIMDEKYHENVLNDRTVDKCNRSLREQMNNSEDSQNSSFSRLRYSDMSYLLKTSLYQLSSSVTPSKQLTKELETGPYNAFIDGSPEGLKKVSATQLSTYVGNLRMWVSLTILQRIEEEINIADRAFKSRGFADIQIGSIGLERLKKTAENQQLVSLYIPRLPLLIPFLEISANQEYLVQRIKDLAKGSCIADYRWNSGSSYKGLCWDEHLPTDSAIIFHLFCTYLDSQLRPLPQPGGRPFYNRYVVVGDKKTTKETLAEVNGKNKAKCAILYSNPLKPKFNFVSDDKIHSCAYDRNNLFYVIIQFLIYMKTHHECSLEGINLGRSGINILCCIED</sequence>
<dbReference type="GO" id="GO:0016020">
    <property type="term" value="C:membrane"/>
    <property type="evidence" value="ECO:0007669"/>
    <property type="project" value="TreeGrafter"/>
</dbReference>
<dbReference type="STRING" id="7168.A0A182N9A0"/>
<dbReference type="InterPro" id="IPR019176">
    <property type="entry name" value="Cytochrome_B561-rel"/>
</dbReference>
<reference evidence="3" key="1">
    <citation type="submission" date="2013-03" db="EMBL/GenBank/DDBJ databases">
        <title>The Genome Sequence of Anopheles dirus WRAIR2.</title>
        <authorList>
            <consortium name="The Broad Institute Genomics Platform"/>
            <person name="Neafsey D.E."/>
            <person name="Walton C."/>
            <person name="Walker B."/>
            <person name="Young S.K."/>
            <person name="Zeng Q."/>
            <person name="Gargeya S."/>
            <person name="Fitzgerald M."/>
            <person name="Haas B."/>
            <person name="Abouelleil A."/>
            <person name="Allen A.W."/>
            <person name="Alvarado L."/>
            <person name="Arachchi H.M."/>
            <person name="Berlin A.M."/>
            <person name="Chapman S.B."/>
            <person name="Gainer-Dewar J."/>
            <person name="Goldberg J."/>
            <person name="Griggs A."/>
            <person name="Gujja S."/>
            <person name="Hansen M."/>
            <person name="Howarth C."/>
            <person name="Imamovic A."/>
            <person name="Ireland A."/>
            <person name="Larimer J."/>
            <person name="McCowan C."/>
            <person name="Murphy C."/>
            <person name="Pearson M."/>
            <person name="Poon T.W."/>
            <person name="Priest M."/>
            <person name="Roberts A."/>
            <person name="Saif S."/>
            <person name="Shea T."/>
            <person name="Sisk P."/>
            <person name="Sykes S."/>
            <person name="Wortman J."/>
            <person name="Nusbaum C."/>
            <person name="Birren B."/>
        </authorList>
    </citation>
    <scope>NUCLEOTIDE SEQUENCE [LARGE SCALE GENOMIC DNA]</scope>
    <source>
        <strain evidence="3">WRAIR2</strain>
    </source>
</reference>
<feature type="transmembrane region" description="Helical" evidence="1">
    <location>
        <begin position="61"/>
        <end position="79"/>
    </location>
</feature>
<dbReference type="EnsemblMetazoa" id="ADIR004224-RA">
    <property type="protein sequence ID" value="ADIR004224-PA"/>
    <property type="gene ID" value="ADIR004224"/>
</dbReference>
<dbReference type="VEuPathDB" id="VectorBase:ADIR004224"/>
<evidence type="ECO:0000313" key="3">
    <source>
        <dbReference type="Proteomes" id="UP000075884"/>
    </source>
</evidence>
<reference evidence="2" key="2">
    <citation type="submission" date="2020-05" db="UniProtKB">
        <authorList>
            <consortium name="EnsemblMetazoa"/>
        </authorList>
    </citation>
    <scope>IDENTIFICATION</scope>
    <source>
        <strain evidence="2">WRAIR2</strain>
    </source>
</reference>
<dbReference type="PANTHER" id="PTHR21780:SF0">
    <property type="entry name" value="TRANSMEMBRANE PROTEIN 209"/>
    <property type="match status" value="1"/>
</dbReference>
<evidence type="ECO:0000313" key="2">
    <source>
        <dbReference type="EnsemblMetazoa" id="ADIR004224-PA"/>
    </source>
</evidence>
<proteinExistence type="predicted"/>
<keyword evidence="1" id="KW-0812">Transmembrane</keyword>
<evidence type="ECO:0008006" key="4">
    <source>
        <dbReference type="Google" id="ProtNLM"/>
    </source>
</evidence>
<keyword evidence="1" id="KW-1133">Transmembrane helix</keyword>
<keyword evidence="3" id="KW-1185">Reference proteome</keyword>
<dbReference type="Proteomes" id="UP000075884">
    <property type="component" value="Unassembled WGS sequence"/>
</dbReference>
<evidence type="ECO:0000256" key="1">
    <source>
        <dbReference type="SAM" id="Phobius"/>
    </source>
</evidence>
<protein>
    <recommendedName>
        <fullName evidence="4">Transmembrane protein 209</fullName>
    </recommendedName>
</protein>
<dbReference type="PANTHER" id="PTHR21780">
    <property type="entry name" value="TRANSMEMBRANE PROTEIN 209"/>
    <property type="match status" value="1"/>
</dbReference>
<accession>A0A182N9A0</accession>
<organism evidence="2 3">
    <name type="scientific">Anopheles dirus</name>
    <dbReference type="NCBI Taxonomy" id="7168"/>
    <lineage>
        <taxon>Eukaryota</taxon>
        <taxon>Metazoa</taxon>
        <taxon>Ecdysozoa</taxon>
        <taxon>Arthropoda</taxon>
        <taxon>Hexapoda</taxon>
        <taxon>Insecta</taxon>
        <taxon>Pterygota</taxon>
        <taxon>Neoptera</taxon>
        <taxon>Endopterygota</taxon>
        <taxon>Diptera</taxon>
        <taxon>Nematocera</taxon>
        <taxon>Culicoidea</taxon>
        <taxon>Culicidae</taxon>
        <taxon>Anophelinae</taxon>
        <taxon>Anopheles</taxon>
    </lineage>
</organism>
<dbReference type="AlphaFoldDB" id="A0A182N9A0"/>